<name>A0A8H2W6K3_9HELO</name>
<accession>A0A8H2W6K3</accession>
<comment type="caution">
    <text evidence="2">The sequence shown here is derived from an EMBL/GenBank/DDBJ whole genome shotgun (WGS) entry which is preliminary data.</text>
</comment>
<dbReference type="AlphaFoldDB" id="A0A8H2W6K3"/>
<dbReference type="PROSITE" id="PS50053">
    <property type="entry name" value="UBIQUITIN_2"/>
    <property type="match status" value="1"/>
</dbReference>
<evidence type="ECO:0000313" key="2">
    <source>
        <dbReference type="EMBL" id="CAD6455741.1"/>
    </source>
</evidence>
<dbReference type="EMBL" id="CAJHIA010000037">
    <property type="protein sequence ID" value="CAD6455741.1"/>
    <property type="molecule type" value="Genomic_DNA"/>
</dbReference>
<dbReference type="SMART" id="SM00213">
    <property type="entry name" value="UBQ"/>
    <property type="match status" value="1"/>
</dbReference>
<evidence type="ECO:0000259" key="1">
    <source>
        <dbReference type="PROSITE" id="PS50053"/>
    </source>
</evidence>
<dbReference type="Gene3D" id="3.10.20.90">
    <property type="entry name" value="Phosphatidylinositol 3-kinase Catalytic Subunit, Chain A, domain 1"/>
    <property type="match status" value="1"/>
</dbReference>
<feature type="domain" description="Ubiquitin-like" evidence="1">
    <location>
        <begin position="202"/>
        <end position="277"/>
    </location>
</feature>
<dbReference type="PRINTS" id="PR00348">
    <property type="entry name" value="UBIQUITIN"/>
</dbReference>
<dbReference type="InterPro" id="IPR019956">
    <property type="entry name" value="Ubiquitin_dom"/>
</dbReference>
<reference evidence="2" key="1">
    <citation type="submission" date="2020-10" db="EMBL/GenBank/DDBJ databases">
        <authorList>
            <person name="Kusch S."/>
        </authorList>
    </citation>
    <scope>NUCLEOTIDE SEQUENCE</scope>
    <source>
        <strain evidence="2">SwB9</strain>
    </source>
</reference>
<protein>
    <submittedName>
        <fullName evidence="2">952fec00-b09f-4441-98f5-cb8d438bcf9e</fullName>
    </submittedName>
</protein>
<dbReference type="SUPFAM" id="SSF54236">
    <property type="entry name" value="Ubiquitin-like"/>
    <property type="match status" value="1"/>
</dbReference>
<proteinExistence type="predicted"/>
<dbReference type="Pfam" id="PF00240">
    <property type="entry name" value="ubiquitin"/>
    <property type="match status" value="1"/>
</dbReference>
<dbReference type="InterPro" id="IPR029071">
    <property type="entry name" value="Ubiquitin-like_domsf"/>
</dbReference>
<sequence>MDSSTLKVSFQDAIEHAPGGFNQIKIENGRGGSMGISFHRTIRVPDDGNNYQLPPDLGKFPIYDIDEFAGKLPIELVRKGGIFIPIWQREALWIRFFSPGRFDPFAVKVYAGGINVISGENKYEAARSKKAATGTGSYQDYLRVPGQKWLDGIVKSDGSVKQFVAIPTGSGYSVEAQITDHDKIAGLQFEIIPLRSEPEFTGQVFVKTLTGKIICIPVESRLTIAMLKDRVSRKGSIPADQQRLIFGGKQLADHYTLWDYNIKDGATIHLVLKLRGGGHLPSKVVKQMEETEESLKEQIDELALAPGGSIHQAVHKDNFNKNRYDEKYAVMFNVQLLGPKTFQLVTGIPPPQTSISAETYAEHGYPFFEIYNEPRTLTGTFGQLLKSVGDNDKEKNVNLEVHEREHGLHFRTVKLNKVDEISDFHSKVPFM</sequence>
<organism evidence="2 3">
    <name type="scientific">Sclerotinia trifoliorum</name>
    <dbReference type="NCBI Taxonomy" id="28548"/>
    <lineage>
        <taxon>Eukaryota</taxon>
        <taxon>Fungi</taxon>
        <taxon>Dikarya</taxon>
        <taxon>Ascomycota</taxon>
        <taxon>Pezizomycotina</taxon>
        <taxon>Leotiomycetes</taxon>
        <taxon>Helotiales</taxon>
        <taxon>Sclerotiniaceae</taxon>
        <taxon>Sclerotinia</taxon>
    </lineage>
</organism>
<dbReference type="Proteomes" id="UP000624404">
    <property type="component" value="Unassembled WGS sequence"/>
</dbReference>
<dbReference type="PANTHER" id="PTHR10666">
    <property type="entry name" value="UBIQUITIN"/>
    <property type="match status" value="1"/>
</dbReference>
<dbReference type="InterPro" id="IPR050158">
    <property type="entry name" value="Ubiquitin_ubiquitin-like"/>
</dbReference>
<dbReference type="OrthoDB" id="428577at2759"/>
<dbReference type="InterPro" id="IPR000626">
    <property type="entry name" value="Ubiquitin-like_dom"/>
</dbReference>
<gene>
    <name evidence="2" type="ORF">SCLTRI_LOCUS10311</name>
</gene>
<evidence type="ECO:0000313" key="3">
    <source>
        <dbReference type="Proteomes" id="UP000624404"/>
    </source>
</evidence>
<keyword evidence="3" id="KW-1185">Reference proteome</keyword>